<evidence type="ECO:0000313" key="1">
    <source>
        <dbReference type="EMBL" id="MES5149017.1"/>
    </source>
</evidence>
<evidence type="ECO:0000313" key="3">
    <source>
        <dbReference type="Proteomes" id="UP000289808"/>
    </source>
</evidence>
<dbReference type="AlphaFoldDB" id="A0A135ZEQ1"/>
<proteinExistence type="predicted"/>
<organism evidence="2 3">
    <name type="scientific">Lactobacillus crispatus</name>
    <dbReference type="NCBI Taxonomy" id="47770"/>
    <lineage>
        <taxon>Bacteria</taxon>
        <taxon>Bacillati</taxon>
        <taxon>Bacillota</taxon>
        <taxon>Bacilli</taxon>
        <taxon>Lactobacillales</taxon>
        <taxon>Lactobacillaceae</taxon>
        <taxon>Lactobacillus</taxon>
    </lineage>
</organism>
<dbReference type="EMBL" id="SCLX01000029">
    <property type="protein sequence ID" value="RXF57646.1"/>
    <property type="molecule type" value="Genomic_DNA"/>
</dbReference>
<evidence type="ECO:0000313" key="4">
    <source>
        <dbReference type="Proteomes" id="UP001434419"/>
    </source>
</evidence>
<protein>
    <submittedName>
        <fullName evidence="2">Uncharacterized protein</fullName>
    </submittedName>
</protein>
<evidence type="ECO:0000313" key="2">
    <source>
        <dbReference type="EMBL" id="RXF57646.1"/>
    </source>
</evidence>
<name>A0A135ZEQ1_9LACO</name>
<reference evidence="2 3" key="1">
    <citation type="submission" date="2019-01" db="EMBL/GenBank/DDBJ databases">
        <title>The genome sequence of Lactobacillus crispatus L49.</title>
        <authorList>
            <person name="Zhong J."/>
            <person name="Zhang J."/>
        </authorList>
    </citation>
    <scope>NUCLEOTIDE SEQUENCE [LARGE SCALE GENOMIC DNA]</scope>
    <source>
        <strain evidence="2 3">L49</strain>
    </source>
</reference>
<dbReference type="Proteomes" id="UP001434419">
    <property type="component" value="Unassembled WGS sequence"/>
</dbReference>
<dbReference type="RefSeq" id="WP_005719174.1">
    <property type="nucleotide sequence ID" value="NZ_CP033426.1"/>
</dbReference>
<reference evidence="1" key="2">
    <citation type="submission" date="2024-06" db="EMBL/GenBank/DDBJ databases">
        <title>Vaginal Lactobacillus fatty acid response mechanisms reveal a metabolite-targeted strategy for bacterial vaginosis treatment.</title>
        <authorList>
            <person name="Zhu M."/>
            <person name="Blainey P.C."/>
            <person name="Bloom S.M."/>
            <person name="Kwon D.S."/>
        </authorList>
    </citation>
    <scope>NUCLEOTIDE SEQUENCE</scope>
    <source>
        <strain evidence="1">194_F1_1</strain>
    </source>
</reference>
<comment type="caution">
    <text evidence="2">The sequence shown here is derived from an EMBL/GenBank/DDBJ whole genome shotgun (WGS) entry which is preliminary data.</text>
</comment>
<gene>
    <name evidence="1" type="ORF">ABVC42_03620</name>
    <name evidence="2" type="ORF">ERD32_05995</name>
</gene>
<accession>A0A135ZEQ1</accession>
<dbReference type="EMBL" id="JBETVU010000012">
    <property type="protein sequence ID" value="MES5149017.1"/>
    <property type="molecule type" value="Genomic_DNA"/>
</dbReference>
<keyword evidence="4" id="KW-1185">Reference proteome</keyword>
<dbReference type="Proteomes" id="UP000289808">
    <property type="component" value="Unassembled WGS sequence"/>
</dbReference>
<sequence length="71" mass="8051">MKIKSIKINLNKERLDTVMKAMRAIEHENKAEFYKACDQIVADTGTSKDDVVFHILCSTYKNAISMLMAKG</sequence>